<dbReference type="Gene3D" id="3.30.230.10">
    <property type="match status" value="1"/>
</dbReference>
<keyword evidence="2" id="KW-0689">Ribosomal protein</keyword>
<name>A0A8H7ZPI9_9FUNG</name>
<evidence type="ECO:0000313" key="5">
    <source>
        <dbReference type="EMBL" id="KAG5457136.1"/>
    </source>
</evidence>
<dbReference type="InterPro" id="IPR000754">
    <property type="entry name" value="Ribosomal_uS9"/>
</dbReference>
<organism evidence="5 6">
    <name type="scientific">Olpidium bornovanus</name>
    <dbReference type="NCBI Taxonomy" id="278681"/>
    <lineage>
        <taxon>Eukaryota</taxon>
        <taxon>Fungi</taxon>
        <taxon>Fungi incertae sedis</taxon>
        <taxon>Olpidiomycota</taxon>
        <taxon>Olpidiomycotina</taxon>
        <taxon>Olpidiomycetes</taxon>
        <taxon>Olpidiales</taxon>
        <taxon>Olpidiaceae</taxon>
        <taxon>Olpidium</taxon>
    </lineage>
</organism>
<accession>A0A8H7ZPI9</accession>
<dbReference type="Proteomes" id="UP000673691">
    <property type="component" value="Unassembled WGS sequence"/>
</dbReference>
<reference evidence="5 6" key="1">
    <citation type="journal article" name="Sci. Rep.">
        <title>Genome-scale phylogenetic analyses confirm Olpidium as the closest living zoosporic fungus to the non-flagellated, terrestrial fungi.</title>
        <authorList>
            <person name="Chang Y."/>
            <person name="Rochon D."/>
            <person name="Sekimoto S."/>
            <person name="Wang Y."/>
            <person name="Chovatia M."/>
            <person name="Sandor L."/>
            <person name="Salamov A."/>
            <person name="Grigoriev I.V."/>
            <person name="Stajich J.E."/>
            <person name="Spatafora J.W."/>
        </authorList>
    </citation>
    <scope>NUCLEOTIDE SEQUENCE [LARGE SCALE GENOMIC DNA]</scope>
    <source>
        <strain evidence="5">S191</strain>
    </source>
</reference>
<evidence type="ECO:0000256" key="2">
    <source>
        <dbReference type="ARBA" id="ARBA00022980"/>
    </source>
</evidence>
<dbReference type="GO" id="GO:0003723">
    <property type="term" value="F:RNA binding"/>
    <property type="evidence" value="ECO:0007669"/>
    <property type="project" value="TreeGrafter"/>
</dbReference>
<keyword evidence="3" id="KW-0687">Ribonucleoprotein</keyword>
<dbReference type="SUPFAM" id="SSF54211">
    <property type="entry name" value="Ribosomal protein S5 domain 2-like"/>
    <property type="match status" value="1"/>
</dbReference>
<dbReference type="PANTHER" id="PTHR21569">
    <property type="entry name" value="RIBOSOMAL PROTEIN S9"/>
    <property type="match status" value="1"/>
</dbReference>
<dbReference type="GO" id="GO:0006412">
    <property type="term" value="P:translation"/>
    <property type="evidence" value="ECO:0007669"/>
    <property type="project" value="InterPro"/>
</dbReference>
<feature type="compositionally biased region" description="Basic and acidic residues" evidence="4">
    <location>
        <begin position="137"/>
        <end position="157"/>
    </location>
</feature>
<dbReference type="PANTHER" id="PTHR21569:SF16">
    <property type="entry name" value="RIBOSOMAL PROTEIN S16"/>
    <property type="match status" value="1"/>
</dbReference>
<dbReference type="InterPro" id="IPR014721">
    <property type="entry name" value="Ribsml_uS5_D2-typ_fold_subgr"/>
</dbReference>
<feature type="region of interest" description="Disordered" evidence="4">
    <location>
        <begin position="1"/>
        <end position="32"/>
    </location>
</feature>
<dbReference type="InterPro" id="IPR020568">
    <property type="entry name" value="Ribosomal_Su5_D2-typ_SF"/>
</dbReference>
<dbReference type="EMBL" id="JAEFCI010010575">
    <property type="protein sequence ID" value="KAG5457136.1"/>
    <property type="molecule type" value="Genomic_DNA"/>
</dbReference>
<gene>
    <name evidence="5" type="ORF">BJ554DRAFT_2929</name>
</gene>
<dbReference type="GO" id="GO:0000462">
    <property type="term" value="P:maturation of SSU-rRNA from tricistronic rRNA transcript (SSU-rRNA, 5.8S rRNA, LSU-rRNA)"/>
    <property type="evidence" value="ECO:0007669"/>
    <property type="project" value="TreeGrafter"/>
</dbReference>
<proteinExistence type="inferred from homology"/>
<evidence type="ECO:0000256" key="3">
    <source>
        <dbReference type="ARBA" id="ARBA00023274"/>
    </source>
</evidence>
<feature type="region of interest" description="Disordered" evidence="4">
    <location>
        <begin position="92"/>
        <end position="157"/>
    </location>
</feature>
<dbReference type="GO" id="GO:0022627">
    <property type="term" value="C:cytosolic small ribosomal subunit"/>
    <property type="evidence" value="ECO:0007669"/>
    <property type="project" value="TreeGrafter"/>
</dbReference>
<feature type="non-terminal residue" evidence="5">
    <location>
        <position position="157"/>
    </location>
</feature>
<dbReference type="GO" id="GO:0003735">
    <property type="term" value="F:structural constituent of ribosome"/>
    <property type="evidence" value="ECO:0007669"/>
    <property type="project" value="InterPro"/>
</dbReference>
<protein>
    <recommendedName>
        <fullName evidence="7">40S ribosomal protein S16</fullName>
    </recommendedName>
</protein>
<dbReference type="Pfam" id="PF00380">
    <property type="entry name" value="Ribosomal_S9"/>
    <property type="match status" value="1"/>
</dbReference>
<keyword evidence="6" id="KW-1185">Reference proteome</keyword>
<dbReference type="OrthoDB" id="426865at2759"/>
<dbReference type="AlphaFoldDB" id="A0A8H7ZPI9"/>
<comment type="similarity">
    <text evidence="1">Belongs to the universal ribosomal protein uS9 family.</text>
</comment>
<sequence length="157" mass="17294">MRNPALQGGQAGNDCPENESESSSRSRRPKTATAVAFCKRGKGLIRLNGSPIELVEPDILKFKIYEPILLIGQDKFANVDIRIRVKGGGHTSQIYGEYPASGPFPHVPYRYPPRDSDDSDIPLASNPPGARQGHCRILPEVRRRGVQEGDQGYSDRP</sequence>
<comment type="caution">
    <text evidence="5">The sequence shown here is derived from an EMBL/GenBank/DDBJ whole genome shotgun (WGS) entry which is preliminary data.</text>
</comment>
<evidence type="ECO:0000313" key="6">
    <source>
        <dbReference type="Proteomes" id="UP000673691"/>
    </source>
</evidence>
<evidence type="ECO:0000256" key="1">
    <source>
        <dbReference type="ARBA" id="ARBA00005251"/>
    </source>
</evidence>
<evidence type="ECO:0008006" key="7">
    <source>
        <dbReference type="Google" id="ProtNLM"/>
    </source>
</evidence>
<evidence type="ECO:0000256" key="4">
    <source>
        <dbReference type="SAM" id="MobiDB-lite"/>
    </source>
</evidence>